<accession>A0A3Q2QEJ9</accession>
<dbReference type="FunFam" id="3.40.50.720:FF:000003">
    <property type="entry name" value="S-(hydroxymethyl)glutathione dehydrogenase"/>
    <property type="match status" value="1"/>
</dbReference>
<organism evidence="8 9">
    <name type="scientific">Fundulus heteroclitus</name>
    <name type="common">Killifish</name>
    <name type="synonym">Mummichog</name>
    <dbReference type="NCBI Taxonomy" id="8078"/>
    <lineage>
        <taxon>Eukaryota</taxon>
        <taxon>Metazoa</taxon>
        <taxon>Chordata</taxon>
        <taxon>Craniata</taxon>
        <taxon>Vertebrata</taxon>
        <taxon>Euteleostomi</taxon>
        <taxon>Actinopterygii</taxon>
        <taxon>Neopterygii</taxon>
        <taxon>Teleostei</taxon>
        <taxon>Neoteleostei</taxon>
        <taxon>Acanthomorphata</taxon>
        <taxon>Ovalentaria</taxon>
        <taxon>Atherinomorphae</taxon>
        <taxon>Cyprinodontiformes</taxon>
        <taxon>Fundulidae</taxon>
        <taxon>Fundulus</taxon>
    </lineage>
</organism>
<dbReference type="SUPFAM" id="SSF50129">
    <property type="entry name" value="GroES-like"/>
    <property type="match status" value="3"/>
</dbReference>
<dbReference type="GO" id="GO:0051903">
    <property type="term" value="F:S-(hydroxymethyl)glutathione dehydrogenase [NAD(P)+] activity"/>
    <property type="evidence" value="ECO:0007669"/>
    <property type="project" value="TreeGrafter"/>
</dbReference>
<evidence type="ECO:0000256" key="1">
    <source>
        <dbReference type="ARBA" id="ARBA00001947"/>
    </source>
</evidence>
<evidence type="ECO:0000256" key="3">
    <source>
        <dbReference type="ARBA" id="ARBA00022833"/>
    </source>
</evidence>
<dbReference type="Gene3D" id="3.40.50.720">
    <property type="entry name" value="NAD(P)-binding Rossmann-like Domain"/>
    <property type="match status" value="1"/>
</dbReference>
<dbReference type="AlphaFoldDB" id="A0A3Q2QEJ9"/>
<dbReference type="Proteomes" id="UP000265000">
    <property type="component" value="Unplaced"/>
</dbReference>
<feature type="domain" description="Alcohol dehydrogenase-like C-terminal" evidence="6">
    <location>
        <begin position="242"/>
        <end position="373"/>
    </location>
</feature>
<dbReference type="InterPro" id="IPR002328">
    <property type="entry name" value="ADH_Zn_CS"/>
</dbReference>
<evidence type="ECO:0000256" key="2">
    <source>
        <dbReference type="ARBA" id="ARBA00022723"/>
    </source>
</evidence>
<keyword evidence="3 5" id="KW-0862">Zinc</keyword>
<dbReference type="Pfam" id="PF08240">
    <property type="entry name" value="ADH_N"/>
    <property type="match status" value="1"/>
</dbReference>
<dbReference type="GO" id="GO:0005829">
    <property type="term" value="C:cytosol"/>
    <property type="evidence" value="ECO:0007669"/>
    <property type="project" value="TreeGrafter"/>
</dbReference>
<dbReference type="PANTHER" id="PTHR43880:SF32">
    <property type="entry name" value="S-(HYDROXYMETHYL)GLUTATHIONE DEHYDROGENASE"/>
    <property type="match status" value="1"/>
</dbReference>
<evidence type="ECO:0000313" key="8">
    <source>
        <dbReference type="Ensembl" id="ENSFHEP00000025698.1"/>
    </source>
</evidence>
<dbReference type="InterPro" id="IPR013149">
    <property type="entry name" value="ADH-like_C"/>
</dbReference>
<reference evidence="8" key="2">
    <citation type="submission" date="2025-09" db="UniProtKB">
        <authorList>
            <consortium name="Ensembl"/>
        </authorList>
    </citation>
    <scope>IDENTIFICATION</scope>
</reference>
<dbReference type="PROSITE" id="PS00059">
    <property type="entry name" value="ADH_ZINC"/>
    <property type="match status" value="1"/>
</dbReference>
<dbReference type="InterPro" id="IPR036291">
    <property type="entry name" value="NAD(P)-bd_dom_sf"/>
</dbReference>
<proteinExistence type="inferred from homology"/>
<protein>
    <submittedName>
        <fullName evidence="8">Alcohol dehydrogenase 5-like</fullName>
    </submittedName>
</protein>
<dbReference type="SUPFAM" id="SSF51735">
    <property type="entry name" value="NAD(P)-binding Rossmann-fold domains"/>
    <property type="match status" value="1"/>
</dbReference>
<dbReference type="InterPro" id="IPR013154">
    <property type="entry name" value="ADH-like_N"/>
</dbReference>
<reference evidence="8" key="1">
    <citation type="submission" date="2025-08" db="UniProtKB">
        <authorList>
            <consortium name="Ensembl"/>
        </authorList>
    </citation>
    <scope>IDENTIFICATION</scope>
</reference>
<dbReference type="GeneTree" id="ENSGT00940000167634"/>
<dbReference type="STRING" id="8078.ENSFHEP00000025698"/>
<feature type="domain" description="Alcohol dehydrogenase-like N-terminal" evidence="7">
    <location>
        <begin position="34"/>
        <end position="92"/>
    </location>
</feature>
<dbReference type="Gene3D" id="3.90.180.10">
    <property type="entry name" value="Medium-chain alcohol dehydrogenases, catalytic domain"/>
    <property type="match status" value="2"/>
</dbReference>
<name>A0A3Q2QEJ9_FUNHE</name>
<keyword evidence="9" id="KW-1185">Reference proteome</keyword>
<keyword evidence="2 5" id="KW-0479">Metal-binding</keyword>
<evidence type="ECO:0000259" key="6">
    <source>
        <dbReference type="Pfam" id="PF00107"/>
    </source>
</evidence>
<dbReference type="PANTHER" id="PTHR43880">
    <property type="entry name" value="ALCOHOL DEHYDROGENASE"/>
    <property type="match status" value="1"/>
</dbReference>
<evidence type="ECO:0000256" key="4">
    <source>
        <dbReference type="ARBA" id="ARBA00023002"/>
    </source>
</evidence>
<evidence type="ECO:0000256" key="5">
    <source>
        <dbReference type="RuleBase" id="RU361277"/>
    </source>
</evidence>
<dbReference type="Pfam" id="PF00107">
    <property type="entry name" value="ADH_zinc_N"/>
    <property type="match status" value="1"/>
</dbReference>
<evidence type="ECO:0000259" key="7">
    <source>
        <dbReference type="Pfam" id="PF08240"/>
    </source>
</evidence>
<dbReference type="GO" id="GO:0046294">
    <property type="term" value="P:formaldehyde catabolic process"/>
    <property type="evidence" value="ECO:0007669"/>
    <property type="project" value="TreeGrafter"/>
</dbReference>
<dbReference type="Ensembl" id="ENSFHET00000004575.1">
    <property type="protein sequence ID" value="ENSFHEP00000025698.1"/>
    <property type="gene ID" value="ENSFHEG00000008058.1"/>
</dbReference>
<sequence length="426" mass="45904">MATAGKVIRCKAAVAWEPRKPLSIEDVDVAPAKAHEVRIKVVATSVCHTDWQCLYEAGNASNLRPFPLVLGHEGAGVVESVGAEVTKFAPGSFYSTAHKYHSFGFSSLFYSFFSLLKHFVVVFPSGDKVIPLFLPCCGKCDRCKSDKTNLCKKNWENMQAGVLADGTSRISCRGQQVYQFLGVSSFSQYTVLPDTSLAKIDAAAPLDRVCLLGCGVSTGYGAAVQTAKVENGSSCAVFGLGAVGLAAIMGCKEVMASRIIAVDINPEKFEKAKEFGATDCVNPRDHTGKTIQQVVVEMTDGGVDYALECVGSPVIMRNALESTREAGGTCVIAGWTETETMSVPVIKILMGRTLKGTYFGGWKSAEDVPKLVEKYMQKKLKLDEFITHSLPLAKINDAFQLLVNGESIRTVISLGEETDKPERTPA</sequence>
<evidence type="ECO:0000313" key="9">
    <source>
        <dbReference type="Proteomes" id="UP000265000"/>
    </source>
</evidence>
<comment type="similarity">
    <text evidence="5">Belongs to the zinc-containing alcohol dehydrogenase family.</text>
</comment>
<dbReference type="GO" id="GO:0008270">
    <property type="term" value="F:zinc ion binding"/>
    <property type="evidence" value="ECO:0007669"/>
    <property type="project" value="InterPro"/>
</dbReference>
<keyword evidence="4" id="KW-0560">Oxidoreductase</keyword>
<comment type="cofactor">
    <cofactor evidence="1 5">
        <name>Zn(2+)</name>
        <dbReference type="ChEBI" id="CHEBI:29105"/>
    </cofactor>
</comment>
<dbReference type="InterPro" id="IPR011032">
    <property type="entry name" value="GroES-like_sf"/>
</dbReference>